<dbReference type="Pfam" id="PF06904">
    <property type="entry name" value="Extensin-like_C"/>
    <property type="match status" value="1"/>
</dbReference>
<protein>
    <submittedName>
        <fullName evidence="2">Extensin family protein</fullName>
    </submittedName>
</protein>
<dbReference type="AlphaFoldDB" id="A0A516IT39"/>
<organism evidence="2 3">
    <name type="scientific">Sphingomonas xanthus</name>
    <dbReference type="NCBI Taxonomy" id="2594473"/>
    <lineage>
        <taxon>Bacteria</taxon>
        <taxon>Pseudomonadati</taxon>
        <taxon>Pseudomonadota</taxon>
        <taxon>Alphaproteobacteria</taxon>
        <taxon>Sphingomonadales</taxon>
        <taxon>Sphingomonadaceae</taxon>
        <taxon>Sphingomonas</taxon>
    </lineage>
</organism>
<feature type="domain" description="Extensin-like C-terminal" evidence="1">
    <location>
        <begin position="85"/>
        <end position="243"/>
    </location>
</feature>
<proteinExistence type="predicted"/>
<dbReference type="InterPro" id="IPR009683">
    <property type="entry name" value="Extensin-like_C"/>
</dbReference>
<keyword evidence="3" id="KW-1185">Reference proteome</keyword>
<evidence type="ECO:0000313" key="2">
    <source>
        <dbReference type="EMBL" id="QDP20059.1"/>
    </source>
</evidence>
<dbReference type="KEGG" id="sxa:FMM02_08865"/>
<dbReference type="RefSeq" id="WP_147494507.1">
    <property type="nucleotide sequence ID" value="NZ_CP041659.1"/>
</dbReference>
<sequence>MPRRQGRRWGCWLLLLLVLAAAVLAGWTEYQRLLREHPEQFPWTPLSLADPIGPFTARKLAALTGAPDRCFALLGDVPRQLLGSVANPQCRVSDGVRVDALSGPKYRPSGLVAACPVVAALKLWERDVVGPAARRHFGAAIATIDHAGSYSCRRIYGRSEGRFSEHATADAVDITGFRLADGRRISVLDDWNERGAAGAFLREVRDGACDLFATVLSPEYNDAHADHFHLDQAGRGASGWRRCS</sequence>
<name>A0A516IT39_9SPHN</name>
<reference evidence="2 3" key="1">
    <citation type="submission" date="2019-07" db="EMBL/GenBank/DDBJ databases">
        <title>Sphingomonas AE3 Genome sequencing and assembly.</title>
        <authorList>
            <person name="Kim H."/>
        </authorList>
    </citation>
    <scope>NUCLEOTIDE SEQUENCE [LARGE SCALE GENOMIC DNA]</scope>
    <source>
        <strain evidence="2 3">AE3</strain>
    </source>
</reference>
<gene>
    <name evidence="2" type="ORF">FMM02_08865</name>
</gene>
<evidence type="ECO:0000313" key="3">
    <source>
        <dbReference type="Proteomes" id="UP000321857"/>
    </source>
</evidence>
<dbReference type="OrthoDB" id="9809788at2"/>
<dbReference type="EMBL" id="CP041659">
    <property type="protein sequence ID" value="QDP20059.1"/>
    <property type="molecule type" value="Genomic_DNA"/>
</dbReference>
<accession>A0A516IT39</accession>
<evidence type="ECO:0000259" key="1">
    <source>
        <dbReference type="Pfam" id="PF06904"/>
    </source>
</evidence>
<dbReference type="Proteomes" id="UP000321857">
    <property type="component" value="Chromosome"/>
</dbReference>